<reference evidence="2 3" key="1">
    <citation type="submission" date="2020-02" db="EMBL/GenBank/DDBJ databases">
        <title>Genome sequence of Roseobacter ponti.</title>
        <authorList>
            <person name="Hollensteiner J."/>
            <person name="Schneider D."/>
            <person name="Poehlein A."/>
            <person name="Daniel R."/>
        </authorList>
    </citation>
    <scope>NUCLEOTIDE SEQUENCE [LARGE SCALE GENOMIC DNA]</scope>
    <source>
        <strain evidence="2 3">DSM 106830</strain>
    </source>
</reference>
<protein>
    <submittedName>
        <fullName evidence="2">Amidohydrolase</fullName>
    </submittedName>
</protein>
<dbReference type="InterPro" id="IPR033932">
    <property type="entry name" value="YtcJ-like"/>
</dbReference>
<sequence>MTSAPDIVVLNGALITFDDAKPGGEALAITGNTIAAVGSNDEIRAMAGPQTRVIDAKGATVLPGFIDSHVHLFGGSFELSCLNLYGVHGRDEMAEKIRPFAAANPDDRLIFCVMADYAILGTGKNLTRHDLDTILPDRPLAMFAPDHHTAWANTPALEAAGLLQGGEVDAGSEIVMGEDGLASGELLEPGAYGPILALTNHGGREMTGLVTGRDPLPTPSEAERAADRDVIAAGLRHCAKQGITGLHCMDGNRYQLELLSDLEREGRLHCRVAVPFHLKGTDQVERLTEETVSMHADYTGEKVWCSHVKMFIDGVVESGTALMLEPYPGPMGANGNAGDEVFTQEHFVAACVEADRLGFQIAVHAIGDAGVRRTIDAYETALKTNGKRDSRHRIEHLEVMHTDDIPRLAELDIVASIQPGHSPKGHIFPPTGVSKYLHDHQIPGAYATQDIREAGARVVFSTDWPVMPVDVMPNIKAAIAPLDMGEKWRDQTQSLTDTLASYTRDNAWVEFREDRKGRLRPGMLADVVVMDRDLTALAPEDITEAAAQVTICDGEITWERG</sequence>
<dbReference type="InterPro" id="IPR013108">
    <property type="entry name" value="Amidohydro_3"/>
</dbReference>
<dbReference type="Proteomes" id="UP000503308">
    <property type="component" value="Chromosome"/>
</dbReference>
<dbReference type="Gene3D" id="2.30.40.10">
    <property type="entry name" value="Urease, subunit C, domain 1"/>
    <property type="match status" value="1"/>
</dbReference>
<dbReference type="CDD" id="cd01300">
    <property type="entry name" value="YtcJ_like"/>
    <property type="match status" value="1"/>
</dbReference>
<keyword evidence="3" id="KW-1185">Reference proteome</keyword>
<dbReference type="AlphaFoldDB" id="A0A858SV67"/>
<dbReference type="RefSeq" id="WP_169641106.1">
    <property type="nucleotide sequence ID" value="NZ_CP048788.1"/>
</dbReference>
<organism evidence="2 3">
    <name type="scientific">Roseobacter ponti</name>
    <dbReference type="NCBI Taxonomy" id="1891787"/>
    <lineage>
        <taxon>Bacteria</taxon>
        <taxon>Pseudomonadati</taxon>
        <taxon>Pseudomonadota</taxon>
        <taxon>Alphaproteobacteria</taxon>
        <taxon>Rhodobacterales</taxon>
        <taxon>Roseobacteraceae</taxon>
        <taxon>Roseobacter</taxon>
    </lineage>
</organism>
<evidence type="ECO:0000313" key="2">
    <source>
        <dbReference type="EMBL" id="QJF51888.1"/>
    </source>
</evidence>
<dbReference type="InterPro" id="IPR032466">
    <property type="entry name" value="Metal_Hydrolase"/>
</dbReference>
<dbReference type="Gene3D" id="3.10.310.70">
    <property type="match status" value="1"/>
</dbReference>
<dbReference type="SUPFAM" id="SSF51338">
    <property type="entry name" value="Composite domain of metallo-dependent hydrolases"/>
    <property type="match status" value="1"/>
</dbReference>
<dbReference type="InterPro" id="IPR011059">
    <property type="entry name" value="Metal-dep_hydrolase_composite"/>
</dbReference>
<dbReference type="PANTHER" id="PTHR22642:SF2">
    <property type="entry name" value="PROTEIN LONG AFTER FAR-RED 3"/>
    <property type="match status" value="1"/>
</dbReference>
<dbReference type="Pfam" id="PF07969">
    <property type="entry name" value="Amidohydro_3"/>
    <property type="match status" value="1"/>
</dbReference>
<dbReference type="PANTHER" id="PTHR22642">
    <property type="entry name" value="IMIDAZOLONEPROPIONASE"/>
    <property type="match status" value="1"/>
</dbReference>
<feature type="domain" description="Amidohydrolase 3" evidence="1">
    <location>
        <begin position="52"/>
        <end position="557"/>
    </location>
</feature>
<evidence type="ECO:0000313" key="3">
    <source>
        <dbReference type="Proteomes" id="UP000503308"/>
    </source>
</evidence>
<dbReference type="SUPFAM" id="SSF51556">
    <property type="entry name" value="Metallo-dependent hydrolases"/>
    <property type="match status" value="1"/>
</dbReference>
<proteinExistence type="predicted"/>
<evidence type="ECO:0000259" key="1">
    <source>
        <dbReference type="Pfam" id="PF07969"/>
    </source>
</evidence>
<name>A0A858SV67_9RHOB</name>
<dbReference type="KEGG" id="rpon:G3256_12290"/>
<keyword evidence="2" id="KW-0378">Hydrolase</keyword>
<dbReference type="EMBL" id="CP048788">
    <property type="protein sequence ID" value="QJF51888.1"/>
    <property type="molecule type" value="Genomic_DNA"/>
</dbReference>
<accession>A0A858SV67</accession>
<gene>
    <name evidence="2" type="ORF">G3256_12290</name>
</gene>
<dbReference type="GO" id="GO:0016810">
    <property type="term" value="F:hydrolase activity, acting on carbon-nitrogen (but not peptide) bonds"/>
    <property type="evidence" value="ECO:0007669"/>
    <property type="project" value="InterPro"/>
</dbReference>
<dbReference type="Gene3D" id="3.20.20.140">
    <property type="entry name" value="Metal-dependent hydrolases"/>
    <property type="match status" value="1"/>
</dbReference>